<gene>
    <name evidence="2" type="ORF">UFOPK3119_00612</name>
</gene>
<sequence>MLAALEAKKGKKGAPGTQNHAEGGSKIRGGQRSGGAPQVQRKAGPSGSGSAG</sequence>
<dbReference type="AlphaFoldDB" id="A0A6J6Z209"/>
<evidence type="ECO:0000313" key="2">
    <source>
        <dbReference type="EMBL" id="CAB4814513.1"/>
    </source>
</evidence>
<evidence type="ECO:0000256" key="1">
    <source>
        <dbReference type="SAM" id="MobiDB-lite"/>
    </source>
</evidence>
<organism evidence="2">
    <name type="scientific">freshwater metagenome</name>
    <dbReference type="NCBI Taxonomy" id="449393"/>
    <lineage>
        <taxon>unclassified sequences</taxon>
        <taxon>metagenomes</taxon>
        <taxon>ecological metagenomes</taxon>
    </lineage>
</organism>
<proteinExistence type="predicted"/>
<feature type="region of interest" description="Disordered" evidence="1">
    <location>
        <begin position="1"/>
        <end position="52"/>
    </location>
</feature>
<accession>A0A6J6Z209</accession>
<reference evidence="2" key="1">
    <citation type="submission" date="2020-05" db="EMBL/GenBank/DDBJ databases">
        <authorList>
            <person name="Chiriac C."/>
            <person name="Salcher M."/>
            <person name="Ghai R."/>
            <person name="Kavagutti S V."/>
        </authorList>
    </citation>
    <scope>NUCLEOTIDE SEQUENCE</scope>
</reference>
<protein>
    <submittedName>
        <fullName evidence="2">Unannotated protein</fullName>
    </submittedName>
</protein>
<name>A0A6J6Z209_9ZZZZ</name>
<dbReference type="EMBL" id="CAFAAX010000067">
    <property type="protein sequence ID" value="CAB4814513.1"/>
    <property type="molecule type" value="Genomic_DNA"/>
</dbReference>